<evidence type="ECO:0000313" key="3">
    <source>
        <dbReference type="Proteomes" id="UP000504635"/>
    </source>
</evidence>
<name>A0A6J2YFA2_SITOR</name>
<dbReference type="KEGG" id="soy:115886916"/>
<keyword evidence="1" id="KW-0732">Signal</keyword>
<sequence>MWGGAQPLLPLVLLSAFVSCCGALGAAGASSSEAEDSQLKVGRSIDIFTRYGYLSLSMKVVPRNDSEWIFREPTIDIFTDADLYALQPNQRSGRKQRRVFDGDFHMEFCDNIKQLVQAYFRDFDFELLDQPWKAFTSSWSIETLARNLGINSSFIAKEHCYVLVRLSRFRDSSRLARTPSNLKVVEPVQREIDDIVVGDVASVLMFIKKFGSHYIQSYVTGNSLYQVFVFNKSSYRQIKDRLKNQGISNITEMELHQYFSPWNAELVGSIKVASGNQTVENWASSRLRANYLFGSFPTLLKSKGDPRLLGKLNSLLKNEAILQMEMRTLSAAIEDPSKRKWFVEVLDNFLKLWESNL</sequence>
<evidence type="ECO:0000313" key="4">
    <source>
        <dbReference type="RefSeq" id="XP_030762102.1"/>
    </source>
</evidence>
<reference evidence="4" key="1">
    <citation type="submission" date="2025-08" db="UniProtKB">
        <authorList>
            <consortium name="RefSeq"/>
        </authorList>
    </citation>
    <scope>IDENTIFICATION</scope>
    <source>
        <tissue evidence="4">Gonads</tissue>
    </source>
</reference>
<gene>
    <name evidence="4" type="primary">LOC115886916</name>
</gene>
<keyword evidence="3" id="KW-1185">Reference proteome</keyword>
<dbReference type="InParanoid" id="A0A6J2YFA2"/>
<protein>
    <submittedName>
        <fullName evidence="4">Torso-like protein isoform X1</fullName>
    </submittedName>
</protein>
<dbReference type="Proteomes" id="UP000504635">
    <property type="component" value="Unplaced"/>
</dbReference>
<feature type="signal peptide" evidence="1">
    <location>
        <begin position="1"/>
        <end position="23"/>
    </location>
</feature>
<feature type="domain" description="MACPF" evidence="2">
    <location>
        <begin position="159"/>
        <end position="351"/>
    </location>
</feature>
<dbReference type="GeneID" id="115886916"/>
<dbReference type="SMART" id="SM00457">
    <property type="entry name" value="MACPF"/>
    <property type="match status" value="1"/>
</dbReference>
<proteinExistence type="predicted"/>
<dbReference type="InterPro" id="IPR020864">
    <property type="entry name" value="MACPF"/>
</dbReference>
<dbReference type="AlphaFoldDB" id="A0A6J2YFA2"/>
<dbReference type="OrthoDB" id="10060229at2759"/>
<evidence type="ECO:0000256" key="1">
    <source>
        <dbReference type="SAM" id="SignalP"/>
    </source>
</evidence>
<accession>A0A6J2YFA2</accession>
<organism evidence="3 4">
    <name type="scientific">Sitophilus oryzae</name>
    <name type="common">Rice weevil</name>
    <name type="synonym">Curculio oryzae</name>
    <dbReference type="NCBI Taxonomy" id="7048"/>
    <lineage>
        <taxon>Eukaryota</taxon>
        <taxon>Metazoa</taxon>
        <taxon>Ecdysozoa</taxon>
        <taxon>Arthropoda</taxon>
        <taxon>Hexapoda</taxon>
        <taxon>Insecta</taxon>
        <taxon>Pterygota</taxon>
        <taxon>Neoptera</taxon>
        <taxon>Endopterygota</taxon>
        <taxon>Coleoptera</taxon>
        <taxon>Polyphaga</taxon>
        <taxon>Cucujiformia</taxon>
        <taxon>Curculionidae</taxon>
        <taxon>Dryophthorinae</taxon>
        <taxon>Sitophilus</taxon>
    </lineage>
</organism>
<dbReference type="RefSeq" id="XP_030762102.1">
    <property type="nucleotide sequence ID" value="XM_030906242.1"/>
</dbReference>
<feature type="chain" id="PRO_5026959032" evidence="1">
    <location>
        <begin position="24"/>
        <end position="357"/>
    </location>
</feature>
<dbReference type="FunCoup" id="A0A6J2YFA2">
    <property type="interactions" value="130"/>
</dbReference>
<dbReference type="CTD" id="790953"/>
<evidence type="ECO:0000259" key="2">
    <source>
        <dbReference type="SMART" id="SM00457"/>
    </source>
</evidence>